<dbReference type="InterPro" id="IPR015422">
    <property type="entry name" value="PyrdxlP-dep_Trfase_small"/>
</dbReference>
<sequence length="456" mass="51539">MKLATKVESFIKEHSINETYANKVNHCYYKYWDSVGTTQIRFVDSTPYTLIDENGKEYLDLVAGFACLNWGRKNPELITALEDAINTPIPSLTQINVPTLAAILGHELLELTDPSFERVFFLNSGTEAVEYAMKMAIDFTRKKRFVSFTGGYHGLTLASLSINGVSNYRKIFGVEKAHFQLELNNIDALNQVFKNHHREIAGVIVEPIQGRTGSIASDEFLREAKRLCQKHNALLIYDEVQTGLGRTGKRFAYEWSQVTPDIMTLAKGLSGGMVPIGAVVYTAEVYKKVFDSMEKILVYSSTFKENNLSMAAGLASLENLRNYDLANIQAAEAKFRERLELQNTHRNYTLEVAGKGLMLSVSIQQQKKKIAQKLFDWMEGDFFYGIACGKMFREKQVLCTVGNRFGKSIAIRPALTIPPDLIDQFCDSLFEIFDEMAGYSNVKFLKTTYEDIRKVV</sequence>
<evidence type="ECO:0000313" key="7">
    <source>
        <dbReference type="Proteomes" id="UP000481033"/>
    </source>
</evidence>
<comment type="similarity">
    <text evidence="5">Belongs to the class-III pyridoxal-phosphate-dependent aminotransferase family.</text>
</comment>
<dbReference type="RefSeq" id="WP_163659369.1">
    <property type="nucleotide sequence ID" value="NZ_QXHD01000004.1"/>
</dbReference>
<protein>
    <submittedName>
        <fullName evidence="6">Aspartate aminotransferase family protein</fullName>
    </submittedName>
</protein>
<dbReference type="Pfam" id="PF00202">
    <property type="entry name" value="Aminotran_3"/>
    <property type="match status" value="1"/>
</dbReference>
<dbReference type="InterPro" id="IPR049704">
    <property type="entry name" value="Aminotrans_3_PPA_site"/>
</dbReference>
<evidence type="ECO:0000256" key="2">
    <source>
        <dbReference type="ARBA" id="ARBA00022576"/>
    </source>
</evidence>
<organism evidence="6 7">
    <name type="scientific">Adonisia turfae CCMR0081</name>
    <dbReference type="NCBI Taxonomy" id="2292702"/>
    <lineage>
        <taxon>Bacteria</taxon>
        <taxon>Bacillati</taxon>
        <taxon>Cyanobacteriota</taxon>
        <taxon>Adonisia</taxon>
        <taxon>Adonisia turfae</taxon>
    </lineage>
</organism>
<dbReference type="Proteomes" id="UP000481033">
    <property type="component" value="Unassembled WGS sequence"/>
</dbReference>
<keyword evidence="2 6" id="KW-0032">Aminotransferase</keyword>
<evidence type="ECO:0000256" key="5">
    <source>
        <dbReference type="RuleBase" id="RU003560"/>
    </source>
</evidence>
<dbReference type="EMBL" id="QXHD01000004">
    <property type="protein sequence ID" value="NEZ55580.1"/>
    <property type="molecule type" value="Genomic_DNA"/>
</dbReference>
<dbReference type="InterPro" id="IPR015421">
    <property type="entry name" value="PyrdxlP-dep_Trfase_major"/>
</dbReference>
<dbReference type="CDD" id="cd00610">
    <property type="entry name" value="OAT_like"/>
    <property type="match status" value="1"/>
</dbReference>
<evidence type="ECO:0000256" key="1">
    <source>
        <dbReference type="ARBA" id="ARBA00001933"/>
    </source>
</evidence>
<reference evidence="6 7" key="1">
    <citation type="journal article" date="2020" name="Microb. Ecol.">
        <title>Ecogenomics of the Marine Benthic Filamentous Cyanobacterium Adonisia.</title>
        <authorList>
            <person name="Walter J.M."/>
            <person name="Coutinho F.H."/>
            <person name="Leomil L."/>
            <person name="Hargreaves P.I."/>
            <person name="Campeao M.E."/>
            <person name="Vieira V.V."/>
            <person name="Silva B.S."/>
            <person name="Fistarol G.O."/>
            <person name="Salomon P.S."/>
            <person name="Sawabe T."/>
            <person name="Mino S."/>
            <person name="Hosokawa M."/>
            <person name="Miyashita H."/>
            <person name="Maruyama F."/>
            <person name="van Verk M.C."/>
            <person name="Dutilh B.E."/>
            <person name="Thompson C.C."/>
            <person name="Thompson F.L."/>
        </authorList>
    </citation>
    <scope>NUCLEOTIDE SEQUENCE [LARGE SCALE GENOMIC DNA]</scope>
    <source>
        <strain evidence="6 7">CCMR0081</strain>
    </source>
</reference>
<comment type="caution">
    <text evidence="6">The sequence shown here is derived from an EMBL/GenBank/DDBJ whole genome shotgun (WGS) entry which is preliminary data.</text>
</comment>
<proteinExistence type="inferred from homology"/>
<dbReference type="PANTHER" id="PTHR11986:SF79">
    <property type="entry name" value="ACETYLORNITHINE AMINOTRANSFERASE, MITOCHONDRIAL"/>
    <property type="match status" value="1"/>
</dbReference>
<dbReference type="FunFam" id="3.40.640.10:FF:000004">
    <property type="entry name" value="Acetylornithine aminotransferase"/>
    <property type="match status" value="1"/>
</dbReference>
<name>A0A6M0RI32_9CYAN</name>
<dbReference type="Gene3D" id="3.90.1150.10">
    <property type="entry name" value="Aspartate Aminotransferase, domain 1"/>
    <property type="match status" value="1"/>
</dbReference>
<keyword evidence="3 6" id="KW-0808">Transferase</keyword>
<dbReference type="InterPro" id="IPR050103">
    <property type="entry name" value="Class-III_PLP-dep_AT"/>
</dbReference>
<dbReference type="Gene3D" id="3.40.640.10">
    <property type="entry name" value="Type I PLP-dependent aspartate aminotransferase-like (Major domain)"/>
    <property type="match status" value="1"/>
</dbReference>
<dbReference type="GO" id="GO:0030170">
    <property type="term" value="F:pyridoxal phosphate binding"/>
    <property type="evidence" value="ECO:0007669"/>
    <property type="project" value="InterPro"/>
</dbReference>
<dbReference type="SUPFAM" id="SSF53383">
    <property type="entry name" value="PLP-dependent transferases"/>
    <property type="match status" value="1"/>
</dbReference>
<keyword evidence="4 5" id="KW-0663">Pyridoxal phosphate</keyword>
<gene>
    <name evidence="6" type="ORF">DXZ20_07835</name>
</gene>
<evidence type="ECO:0000256" key="4">
    <source>
        <dbReference type="ARBA" id="ARBA00022898"/>
    </source>
</evidence>
<dbReference type="PROSITE" id="PS00600">
    <property type="entry name" value="AA_TRANSFER_CLASS_3"/>
    <property type="match status" value="1"/>
</dbReference>
<dbReference type="PANTHER" id="PTHR11986">
    <property type="entry name" value="AMINOTRANSFERASE CLASS III"/>
    <property type="match status" value="1"/>
</dbReference>
<dbReference type="AlphaFoldDB" id="A0A6M0RI32"/>
<comment type="cofactor">
    <cofactor evidence="1">
        <name>pyridoxal 5'-phosphate</name>
        <dbReference type="ChEBI" id="CHEBI:597326"/>
    </cofactor>
</comment>
<accession>A0A6M0RI32</accession>
<dbReference type="GO" id="GO:0042802">
    <property type="term" value="F:identical protein binding"/>
    <property type="evidence" value="ECO:0007669"/>
    <property type="project" value="TreeGrafter"/>
</dbReference>
<dbReference type="InterPro" id="IPR015424">
    <property type="entry name" value="PyrdxlP-dep_Trfase"/>
</dbReference>
<dbReference type="InterPro" id="IPR005814">
    <property type="entry name" value="Aminotrans_3"/>
</dbReference>
<dbReference type="GO" id="GO:0008483">
    <property type="term" value="F:transaminase activity"/>
    <property type="evidence" value="ECO:0007669"/>
    <property type="project" value="UniProtKB-KW"/>
</dbReference>
<evidence type="ECO:0000313" key="6">
    <source>
        <dbReference type="EMBL" id="NEZ55580.1"/>
    </source>
</evidence>
<keyword evidence="7" id="KW-1185">Reference proteome</keyword>
<evidence type="ECO:0000256" key="3">
    <source>
        <dbReference type="ARBA" id="ARBA00022679"/>
    </source>
</evidence>